<dbReference type="RefSeq" id="WP_108437427.1">
    <property type="nucleotide sequence ID" value="NZ_CP028919.1"/>
</dbReference>
<sequence length="444" mass="47570">MILIDNALQRLAADRKVPIRIAMIGAGFMAKGVLHQLLTVHSESIRIVGISNRTPQHAVDLLRAENAPFRLCDSPLSLRRVLASGDIAITDDPVLLASADGIDLVLDVTGAIEDSLPPVLSAIEHGKHVVLMNAELDGTVGPILKRMADAAGVVFTNVDGDQPGVEMNLWRFVRGIGLRPVLCGNIKGLHDPYRTPATQAEFARRWGQKPEMVTSFADGTKISFEQAIVANATGMTIARRGMLGYTVEAGTPITEAAKLFDPELLLQGPGIVDYITGASPGPGVFVLGTTDDPVQRHYLDLYKLGSGPLYCFYTPYHLCHFEVPNTIARAILFNDAACAPIAGPLVEVVATAKRDLAAGDTIGGLGGFDVYGLTETAAMTTHQNLLPIGVAVGCRLKRAIPQDQILTYADVERPPGRLVDMLRDRQAQVFPTVPAPVRSLQPVS</sequence>
<dbReference type="PANTHER" id="PTHR37850:SF1">
    <property type="entry name" value="SAF DOMAIN PROTEIN"/>
    <property type="match status" value="1"/>
</dbReference>
<dbReference type="InterPro" id="IPR036291">
    <property type="entry name" value="NAD(P)-bd_dom_sf"/>
</dbReference>
<keyword evidence="3" id="KW-1185">Reference proteome</keyword>
<dbReference type="SMART" id="SM00858">
    <property type="entry name" value="SAF"/>
    <property type="match status" value="1"/>
</dbReference>
<keyword evidence="2" id="KW-0614">Plasmid</keyword>
<dbReference type="GO" id="GO:0016491">
    <property type="term" value="F:oxidoreductase activity"/>
    <property type="evidence" value="ECO:0007669"/>
    <property type="project" value="InterPro"/>
</dbReference>
<dbReference type="OrthoDB" id="9777844at2"/>
<dbReference type="KEGG" id="geh:HYN69_18650"/>
<protein>
    <submittedName>
        <fullName evidence="2">NAD(P)-dependent oxidoreductase</fullName>
    </submittedName>
</protein>
<dbReference type="SUPFAM" id="SSF51735">
    <property type="entry name" value="NAD(P)-binding Rossmann-fold domains"/>
    <property type="match status" value="1"/>
</dbReference>
<dbReference type="Proteomes" id="UP000244496">
    <property type="component" value="Plasmid unnamed1"/>
</dbReference>
<evidence type="ECO:0000313" key="3">
    <source>
        <dbReference type="Proteomes" id="UP000244496"/>
    </source>
</evidence>
<reference evidence="2 3" key="1">
    <citation type="submission" date="2018-04" db="EMBL/GenBank/DDBJ databases">
        <title>Genome sequencing of Gemmobacter.</title>
        <authorList>
            <person name="Yi H."/>
            <person name="Baek M.-G."/>
        </authorList>
    </citation>
    <scope>NUCLEOTIDE SEQUENCE [LARGE SCALE GENOMIC DNA]</scope>
    <source>
        <strain evidence="2 3">HYN0069</strain>
        <plasmid evidence="3">Plasmid unnamed1</plasmid>
    </source>
</reference>
<evidence type="ECO:0000259" key="1">
    <source>
        <dbReference type="SMART" id="SM00858"/>
    </source>
</evidence>
<dbReference type="PANTHER" id="PTHR37850">
    <property type="entry name" value="STRU PROTEIN"/>
    <property type="match status" value="1"/>
</dbReference>
<gene>
    <name evidence="2" type="ORF">HYN69_18650</name>
</gene>
<dbReference type="Pfam" id="PF03447">
    <property type="entry name" value="NAD_binding_3"/>
    <property type="match status" value="1"/>
</dbReference>
<evidence type="ECO:0000313" key="2">
    <source>
        <dbReference type="EMBL" id="AWB50622.1"/>
    </source>
</evidence>
<dbReference type="Gene3D" id="3.40.50.720">
    <property type="entry name" value="NAD(P)-binding Rossmann-like Domain"/>
    <property type="match status" value="1"/>
</dbReference>
<dbReference type="Pfam" id="PF21135">
    <property type="entry name" value="DRL_cat"/>
    <property type="match status" value="1"/>
</dbReference>
<feature type="domain" description="SAF" evidence="1">
    <location>
        <begin position="347"/>
        <end position="412"/>
    </location>
</feature>
<name>A0A2S0US69_9RHOB</name>
<dbReference type="AlphaFoldDB" id="A0A2S0US69"/>
<dbReference type="Pfam" id="PF08666">
    <property type="entry name" value="SAF"/>
    <property type="match status" value="1"/>
</dbReference>
<geneLocation type="plasmid" evidence="2">
    <name>unnamed1</name>
</geneLocation>
<dbReference type="GO" id="GO:0050661">
    <property type="term" value="F:NADP binding"/>
    <property type="evidence" value="ECO:0007669"/>
    <property type="project" value="InterPro"/>
</dbReference>
<dbReference type="InterPro" id="IPR013974">
    <property type="entry name" value="SAF"/>
</dbReference>
<accession>A0A2S0US69</accession>
<dbReference type="EMBL" id="CP028919">
    <property type="protein sequence ID" value="AWB50622.1"/>
    <property type="molecule type" value="Genomic_DNA"/>
</dbReference>
<dbReference type="InterPro" id="IPR048423">
    <property type="entry name" value="DRL_cat"/>
</dbReference>
<dbReference type="CDD" id="cd11616">
    <property type="entry name" value="SAF_DH_OX_like"/>
    <property type="match status" value="1"/>
</dbReference>
<proteinExistence type="predicted"/>
<dbReference type="InterPro" id="IPR005106">
    <property type="entry name" value="Asp/hSer_DH_NAD-bd"/>
</dbReference>
<organism evidence="2 3">
    <name type="scientific">Paragemmobacter aquarius</name>
    <dbReference type="NCBI Taxonomy" id="2169400"/>
    <lineage>
        <taxon>Bacteria</taxon>
        <taxon>Pseudomonadati</taxon>
        <taxon>Pseudomonadota</taxon>
        <taxon>Alphaproteobacteria</taxon>
        <taxon>Rhodobacterales</taxon>
        <taxon>Paracoccaceae</taxon>
        <taxon>Paragemmobacter</taxon>
    </lineage>
</organism>